<feature type="domain" description="Methanogenesis regulatory protein FilR1 middle" evidence="1">
    <location>
        <begin position="132"/>
        <end position="253"/>
    </location>
</feature>
<evidence type="ECO:0000259" key="2">
    <source>
        <dbReference type="Pfam" id="PF25213"/>
    </source>
</evidence>
<protein>
    <submittedName>
        <fullName evidence="3">Uncharacterized protein</fullName>
    </submittedName>
</protein>
<dbReference type="EMBL" id="AOJL01000017">
    <property type="protein sequence ID" value="ELZ49985.1"/>
    <property type="molecule type" value="Genomic_DNA"/>
</dbReference>
<gene>
    <name evidence="3" type="ORF">C464_03362</name>
</gene>
<comment type="caution">
    <text evidence="3">The sequence shown here is derived from an EMBL/GenBank/DDBJ whole genome shotgun (WGS) entry which is preliminary data.</text>
</comment>
<evidence type="ECO:0000313" key="4">
    <source>
        <dbReference type="Proteomes" id="UP000011509"/>
    </source>
</evidence>
<dbReference type="InterPro" id="IPR036388">
    <property type="entry name" value="WH-like_DNA-bd_sf"/>
</dbReference>
<evidence type="ECO:0000259" key="1">
    <source>
        <dbReference type="Pfam" id="PF08350"/>
    </source>
</evidence>
<evidence type="ECO:0000313" key="3">
    <source>
        <dbReference type="EMBL" id="ELZ49985.1"/>
    </source>
</evidence>
<feature type="domain" description="HVO-A0261-like N-terminal" evidence="2">
    <location>
        <begin position="14"/>
        <end position="88"/>
    </location>
</feature>
<dbReference type="InterPro" id="IPR036390">
    <property type="entry name" value="WH_DNA-bd_sf"/>
</dbReference>
<dbReference type="RefSeq" id="WP_006112099.1">
    <property type="nucleotide sequence ID" value="NZ_AOJL01000017.1"/>
</dbReference>
<dbReference type="Gene3D" id="1.10.10.10">
    <property type="entry name" value="Winged helix-like DNA-binding domain superfamily/Winged helix DNA-binding domain"/>
    <property type="match status" value="1"/>
</dbReference>
<proteinExistence type="predicted"/>
<dbReference type="SUPFAM" id="SSF46785">
    <property type="entry name" value="Winged helix' DNA-binding domain"/>
    <property type="match status" value="1"/>
</dbReference>
<dbReference type="InterPro" id="IPR013561">
    <property type="entry name" value="FilR1_middle_dom"/>
</dbReference>
<dbReference type="Pfam" id="PF08350">
    <property type="entry name" value="FilR1_middle"/>
    <property type="match status" value="1"/>
</dbReference>
<dbReference type="PATRIC" id="fig|1227466.3.peg.674"/>
<organism evidence="3 4">
    <name type="scientific">Halorubrum coriense DSM 10284</name>
    <dbReference type="NCBI Taxonomy" id="1227466"/>
    <lineage>
        <taxon>Archaea</taxon>
        <taxon>Methanobacteriati</taxon>
        <taxon>Methanobacteriota</taxon>
        <taxon>Stenosarchaea group</taxon>
        <taxon>Halobacteria</taxon>
        <taxon>Halobacteriales</taxon>
        <taxon>Haloferacaceae</taxon>
        <taxon>Halorubrum</taxon>
    </lineage>
</organism>
<sequence length="259" mass="28922">MVAATDRDPRRVLSKRHDTIELLLDDAYSKPELVEELGCSRSTVDRAVNELLETGCIERTRRNASRYSATTLGGLMFQAHRTYRETVDDLQSAAPVLTTMPADAPISSAIIRDAEIHRSVRTPDIAFRPAQELLPDATRMIGTAPVVYREYFQVLNRRCDRGSFELEIVMESDLSDSVAENYSAEFETLTGFDSTTVYRTDESVPYGLWVMELPESAVAGITFYNEGGVPGTIVNESADAVEWATERYAEFKRTAVEST</sequence>
<dbReference type="OrthoDB" id="11410at2157"/>
<reference evidence="3 4" key="1">
    <citation type="journal article" date="2014" name="PLoS Genet.">
        <title>Phylogenetically driven sequencing of extremely halophilic archaea reveals strategies for static and dynamic osmo-response.</title>
        <authorList>
            <person name="Becker E.A."/>
            <person name="Seitzer P.M."/>
            <person name="Tritt A."/>
            <person name="Larsen D."/>
            <person name="Krusor M."/>
            <person name="Yao A.I."/>
            <person name="Wu D."/>
            <person name="Madern D."/>
            <person name="Eisen J.A."/>
            <person name="Darling A.E."/>
            <person name="Facciotti M.T."/>
        </authorList>
    </citation>
    <scope>NUCLEOTIDE SEQUENCE [LARGE SCALE GENOMIC DNA]</scope>
    <source>
        <strain evidence="3 4">DSM 10284</strain>
    </source>
</reference>
<dbReference type="AlphaFoldDB" id="M0EQM5"/>
<name>M0EQM5_9EURY</name>
<dbReference type="Pfam" id="PF25213">
    <property type="entry name" value="HVO_A0261_N"/>
    <property type="match status" value="1"/>
</dbReference>
<accession>M0EQM5</accession>
<keyword evidence="4" id="KW-1185">Reference proteome</keyword>
<dbReference type="Proteomes" id="UP000011509">
    <property type="component" value="Unassembled WGS sequence"/>
</dbReference>
<dbReference type="InterPro" id="IPR057527">
    <property type="entry name" value="HVO_A0261-like_N"/>
</dbReference>